<dbReference type="OrthoDB" id="536211at2759"/>
<evidence type="ECO:0000256" key="6">
    <source>
        <dbReference type="ARBA" id="ARBA00022833"/>
    </source>
</evidence>
<keyword evidence="5" id="KW-0378">Hydrolase</keyword>
<evidence type="ECO:0000256" key="8">
    <source>
        <dbReference type="ARBA" id="ARBA00023157"/>
    </source>
</evidence>
<keyword evidence="6" id="KW-0862">Zinc</keyword>
<dbReference type="InterPro" id="IPR008754">
    <property type="entry name" value="Peptidase_M43"/>
</dbReference>
<dbReference type="PANTHER" id="PTHR47466:SF1">
    <property type="entry name" value="METALLOPROTEASE MEP1 (AFU_ORTHOLOGUE AFUA_1G07730)-RELATED"/>
    <property type="match status" value="1"/>
</dbReference>
<evidence type="ECO:0000256" key="2">
    <source>
        <dbReference type="ARBA" id="ARBA00022670"/>
    </source>
</evidence>
<keyword evidence="11" id="KW-1185">Reference proteome</keyword>
<keyword evidence="2" id="KW-0645">Protease</keyword>
<dbReference type="GO" id="GO:0006508">
    <property type="term" value="P:proteolysis"/>
    <property type="evidence" value="ECO:0007669"/>
    <property type="project" value="UniProtKB-KW"/>
</dbReference>
<dbReference type="InterPro" id="IPR024079">
    <property type="entry name" value="MetalloPept_cat_dom_sf"/>
</dbReference>
<dbReference type="Pfam" id="PF05572">
    <property type="entry name" value="Peptidase_M43"/>
    <property type="match status" value="1"/>
</dbReference>
<evidence type="ECO:0000256" key="7">
    <source>
        <dbReference type="ARBA" id="ARBA00023049"/>
    </source>
</evidence>
<dbReference type="SUPFAM" id="SSF55486">
    <property type="entry name" value="Metalloproteases ('zincins'), catalytic domain"/>
    <property type="match status" value="1"/>
</dbReference>
<dbReference type="AlphaFoldDB" id="A0A5C3KW07"/>
<evidence type="ECO:0000256" key="3">
    <source>
        <dbReference type="ARBA" id="ARBA00022723"/>
    </source>
</evidence>
<dbReference type="CDD" id="cd04275">
    <property type="entry name" value="ZnMc_pappalysin_like"/>
    <property type="match status" value="1"/>
</dbReference>
<keyword evidence="4" id="KW-0732">Signal</keyword>
<proteinExistence type="inferred from homology"/>
<dbReference type="GO" id="GO:0046872">
    <property type="term" value="F:metal ion binding"/>
    <property type="evidence" value="ECO:0007669"/>
    <property type="project" value="UniProtKB-KW"/>
</dbReference>
<evidence type="ECO:0000313" key="11">
    <source>
        <dbReference type="Proteomes" id="UP000307440"/>
    </source>
</evidence>
<evidence type="ECO:0000313" key="10">
    <source>
        <dbReference type="EMBL" id="TFK24517.1"/>
    </source>
</evidence>
<evidence type="ECO:0000256" key="5">
    <source>
        <dbReference type="ARBA" id="ARBA00022801"/>
    </source>
</evidence>
<dbReference type="EMBL" id="ML210199">
    <property type="protein sequence ID" value="TFK24517.1"/>
    <property type="molecule type" value="Genomic_DNA"/>
</dbReference>
<evidence type="ECO:0000256" key="1">
    <source>
        <dbReference type="ARBA" id="ARBA00008721"/>
    </source>
</evidence>
<accession>A0A5C3KW07</accession>
<evidence type="ECO:0000259" key="9">
    <source>
        <dbReference type="Pfam" id="PF05572"/>
    </source>
</evidence>
<evidence type="ECO:0000256" key="4">
    <source>
        <dbReference type="ARBA" id="ARBA00022729"/>
    </source>
</evidence>
<dbReference type="Gene3D" id="3.40.390.10">
    <property type="entry name" value="Collagenase (Catalytic Domain)"/>
    <property type="match status" value="1"/>
</dbReference>
<comment type="similarity">
    <text evidence="1">Belongs to the peptidase M43B family.</text>
</comment>
<reference evidence="10 11" key="1">
    <citation type="journal article" date="2019" name="Nat. Ecol. Evol.">
        <title>Megaphylogeny resolves global patterns of mushroom evolution.</title>
        <authorList>
            <person name="Varga T."/>
            <person name="Krizsan K."/>
            <person name="Foldi C."/>
            <person name="Dima B."/>
            <person name="Sanchez-Garcia M."/>
            <person name="Sanchez-Ramirez S."/>
            <person name="Szollosi G.J."/>
            <person name="Szarkandi J.G."/>
            <person name="Papp V."/>
            <person name="Albert L."/>
            <person name="Andreopoulos W."/>
            <person name="Angelini C."/>
            <person name="Antonin V."/>
            <person name="Barry K.W."/>
            <person name="Bougher N.L."/>
            <person name="Buchanan P."/>
            <person name="Buyck B."/>
            <person name="Bense V."/>
            <person name="Catcheside P."/>
            <person name="Chovatia M."/>
            <person name="Cooper J."/>
            <person name="Damon W."/>
            <person name="Desjardin D."/>
            <person name="Finy P."/>
            <person name="Geml J."/>
            <person name="Haridas S."/>
            <person name="Hughes K."/>
            <person name="Justo A."/>
            <person name="Karasinski D."/>
            <person name="Kautmanova I."/>
            <person name="Kiss B."/>
            <person name="Kocsube S."/>
            <person name="Kotiranta H."/>
            <person name="LaButti K.M."/>
            <person name="Lechner B.E."/>
            <person name="Liimatainen K."/>
            <person name="Lipzen A."/>
            <person name="Lukacs Z."/>
            <person name="Mihaltcheva S."/>
            <person name="Morgado L.N."/>
            <person name="Niskanen T."/>
            <person name="Noordeloos M.E."/>
            <person name="Ohm R.A."/>
            <person name="Ortiz-Santana B."/>
            <person name="Ovrebo C."/>
            <person name="Racz N."/>
            <person name="Riley R."/>
            <person name="Savchenko A."/>
            <person name="Shiryaev A."/>
            <person name="Soop K."/>
            <person name="Spirin V."/>
            <person name="Szebenyi C."/>
            <person name="Tomsovsky M."/>
            <person name="Tulloss R.E."/>
            <person name="Uehling J."/>
            <person name="Grigoriev I.V."/>
            <person name="Vagvolgyi C."/>
            <person name="Papp T."/>
            <person name="Martin F.M."/>
            <person name="Miettinen O."/>
            <person name="Hibbett D.S."/>
            <person name="Nagy L.G."/>
        </authorList>
    </citation>
    <scope>NUCLEOTIDE SEQUENCE [LARGE SCALE GENOMIC DNA]</scope>
    <source>
        <strain evidence="10 11">CBS 121175</strain>
    </source>
</reference>
<keyword evidence="7" id="KW-0482">Metalloprotease</keyword>
<dbReference type="GO" id="GO:0008237">
    <property type="term" value="F:metallopeptidase activity"/>
    <property type="evidence" value="ECO:0007669"/>
    <property type="project" value="UniProtKB-KW"/>
</dbReference>
<protein>
    <recommendedName>
        <fullName evidence="9">Peptidase M43 pregnancy-associated plasma-A domain-containing protein</fullName>
    </recommendedName>
</protein>
<organism evidence="10 11">
    <name type="scientific">Coprinopsis marcescibilis</name>
    <name type="common">Agaric fungus</name>
    <name type="synonym">Psathyrella marcescibilis</name>
    <dbReference type="NCBI Taxonomy" id="230819"/>
    <lineage>
        <taxon>Eukaryota</taxon>
        <taxon>Fungi</taxon>
        <taxon>Dikarya</taxon>
        <taxon>Basidiomycota</taxon>
        <taxon>Agaricomycotina</taxon>
        <taxon>Agaricomycetes</taxon>
        <taxon>Agaricomycetidae</taxon>
        <taxon>Agaricales</taxon>
        <taxon>Agaricineae</taxon>
        <taxon>Psathyrellaceae</taxon>
        <taxon>Coprinopsis</taxon>
    </lineage>
</organism>
<dbReference type="Proteomes" id="UP000307440">
    <property type="component" value="Unassembled WGS sequence"/>
</dbReference>
<name>A0A5C3KW07_COPMA</name>
<dbReference type="PANTHER" id="PTHR47466">
    <property type="match status" value="1"/>
</dbReference>
<keyword evidence="8" id="KW-1015">Disulfide bond</keyword>
<keyword evidence="3" id="KW-0479">Metal-binding</keyword>
<feature type="domain" description="Peptidase M43 pregnancy-associated plasma-A" evidence="9">
    <location>
        <begin position="107"/>
        <end position="232"/>
    </location>
</feature>
<sequence length="243" mass="27516">MRTLLESKPAPERLEDVVIPVYYHVTFSNRTLEGGHISDEQVQSAFDVLVNGFQGTGFTFKLQEIKRHFNPTWFTLVEYNNPATEFIAIQMKQQTRVGGPETLNIWTVGMTRAYGYSQFPWDYSKAPYSDGVVMNYYVIPGNGHQQRFGKSLVHEVGHWLGLYHTFEGSCFGSGDYVSDTPAQYGPTDTLSGCGLRDTCPNLPGLDPVSNYMDYSSDVCLFDFTEGQKDRMWSYYNAIRAVKA</sequence>
<gene>
    <name evidence="10" type="ORF">FA15DRAFT_592255</name>
</gene>